<dbReference type="PANTHER" id="PTHR34220">
    <property type="entry name" value="SENSOR HISTIDINE KINASE YPDA"/>
    <property type="match status" value="1"/>
</dbReference>
<dbReference type="GO" id="GO:0000155">
    <property type="term" value="F:phosphorelay sensor kinase activity"/>
    <property type="evidence" value="ECO:0007669"/>
    <property type="project" value="InterPro"/>
</dbReference>
<reference evidence="3" key="1">
    <citation type="submission" date="2022-09" db="EMBL/GenBank/DDBJ databases">
        <title>Aureispira anguillicida sp. nov., isolated from Leptocephalus of Japanese eel Anguilla japonica.</title>
        <authorList>
            <person name="Yuasa K."/>
            <person name="Mekata T."/>
            <person name="Ikunari K."/>
        </authorList>
    </citation>
    <scope>NUCLEOTIDE SEQUENCE</scope>
    <source>
        <strain evidence="3">EL160426</strain>
    </source>
</reference>
<dbReference type="AlphaFoldDB" id="A0A915YEX1"/>
<dbReference type="GO" id="GO:0016020">
    <property type="term" value="C:membrane"/>
    <property type="evidence" value="ECO:0007669"/>
    <property type="project" value="InterPro"/>
</dbReference>
<keyword evidence="4" id="KW-1185">Reference proteome</keyword>
<dbReference type="RefSeq" id="WP_264793001.1">
    <property type="nucleotide sequence ID" value="NZ_AP026867.1"/>
</dbReference>
<accession>A0A915YEX1</accession>
<dbReference type="InterPro" id="IPR050640">
    <property type="entry name" value="Bact_2-comp_sensor_kinase"/>
</dbReference>
<evidence type="ECO:0000313" key="4">
    <source>
        <dbReference type="Proteomes" id="UP001060919"/>
    </source>
</evidence>
<dbReference type="KEGG" id="aup:AsAng_0025780"/>
<evidence type="ECO:0000259" key="2">
    <source>
        <dbReference type="Pfam" id="PF06580"/>
    </source>
</evidence>
<dbReference type="Proteomes" id="UP001060919">
    <property type="component" value="Chromosome"/>
</dbReference>
<gene>
    <name evidence="3" type="ORF">AsAng_0025780</name>
</gene>
<dbReference type="EMBL" id="AP026867">
    <property type="protein sequence ID" value="BDS11864.1"/>
    <property type="molecule type" value="Genomic_DNA"/>
</dbReference>
<proteinExistence type="predicted"/>
<keyword evidence="3" id="KW-0418">Kinase</keyword>
<keyword evidence="1" id="KW-0472">Membrane</keyword>
<keyword evidence="1" id="KW-0812">Transmembrane</keyword>
<organism evidence="3 4">
    <name type="scientific">Aureispira anguillae</name>
    <dbReference type="NCBI Taxonomy" id="2864201"/>
    <lineage>
        <taxon>Bacteria</taxon>
        <taxon>Pseudomonadati</taxon>
        <taxon>Bacteroidota</taxon>
        <taxon>Saprospiria</taxon>
        <taxon>Saprospirales</taxon>
        <taxon>Saprospiraceae</taxon>
        <taxon>Aureispira</taxon>
    </lineage>
</organism>
<evidence type="ECO:0000313" key="3">
    <source>
        <dbReference type="EMBL" id="BDS11864.1"/>
    </source>
</evidence>
<dbReference type="Pfam" id="PF06580">
    <property type="entry name" value="His_kinase"/>
    <property type="match status" value="1"/>
</dbReference>
<name>A0A915YEX1_9BACT</name>
<protein>
    <submittedName>
        <fullName evidence="3">Sensor histidine kinase</fullName>
    </submittedName>
</protein>
<feature type="transmembrane region" description="Helical" evidence="1">
    <location>
        <begin position="20"/>
        <end position="41"/>
    </location>
</feature>
<feature type="transmembrane region" description="Helical" evidence="1">
    <location>
        <begin position="47"/>
        <end position="69"/>
    </location>
</feature>
<feature type="transmembrane region" description="Helical" evidence="1">
    <location>
        <begin position="124"/>
        <end position="148"/>
    </location>
</feature>
<feature type="transmembrane region" description="Helical" evidence="1">
    <location>
        <begin position="81"/>
        <end position="99"/>
    </location>
</feature>
<keyword evidence="1" id="KW-1133">Transmembrane helix</keyword>
<feature type="domain" description="Signal transduction histidine kinase internal region" evidence="2">
    <location>
        <begin position="167"/>
        <end position="244"/>
    </location>
</feature>
<sequence length="359" mass="41834">MSPLKNPSSSQLNNKQLNLVLHLGFWLTTTALFMTITGSFYGFQIAIFRTLTNMLCLILLFYGNAYFLVNRLLEQKRYGAYLLSTLLLFISVLALRIQIHSFAPDNFYEPFIHNLYQPLIGNNLFSYVFIFVTSLGILVFSLLYQVLVNRADKERKDMKVIHQYQQAQIQFLKAQINPHFLFNTLNNIYSLAVTKSEETPDMILKLSDLLRYVIYKGAEPLVYLEDELLHIDKFIELFQMRSETELDIRLVIEGKITGIKIEPMILIPLVENCFKHCDFDTNEAAYVVMNLSVEKNCLIFKTLNSKDNYQKQKDQVGGVGLHNIQERLKINYGDNYSLKKKDHPKTFEIDLMIPFTRYK</sequence>
<evidence type="ECO:0000256" key="1">
    <source>
        <dbReference type="SAM" id="Phobius"/>
    </source>
</evidence>
<keyword evidence="3" id="KW-0808">Transferase</keyword>
<dbReference type="InterPro" id="IPR010559">
    <property type="entry name" value="Sig_transdc_His_kin_internal"/>
</dbReference>
<dbReference type="PANTHER" id="PTHR34220:SF7">
    <property type="entry name" value="SENSOR HISTIDINE KINASE YPDA"/>
    <property type="match status" value="1"/>
</dbReference>